<evidence type="ECO:0000313" key="2">
    <source>
        <dbReference type="Proteomes" id="UP000828390"/>
    </source>
</evidence>
<dbReference type="Proteomes" id="UP000828390">
    <property type="component" value="Unassembled WGS sequence"/>
</dbReference>
<proteinExistence type="predicted"/>
<sequence length="590" mass="68329">MGGTSSKVDINNRDEDIRVIASIDFGTRYTGYAFILKDGKETKYIYRPNHSETKSERTCILLRDNDNAEFVAFGNNAMDIFDRKNLSEKRNYHFFRLFKTDLFLKENKLFVKDQMERDFNAQILFSKAYEYFQSEVKDCLSTTVKGGYDIKDTDILWVITIPATGSDLFKMFIRKVAEKRYHKIKIVLEPEAASMYIRNKPLHFTERMHIEPFRPGQCYILVDIGAGTSDICAHKVTEDGNLIEILSAGIHEGGEQINKSFFNALEELFSAEVFNEFKKDNMRFHKLEKDFEEIKHKLKPNDNNDDVLLLDEKLLKLFAKTTGGQFEMCLKQSTSKFKTELRIHDSNWLYMNKTFVCGLFDPTINTIITHIQEQTCRATKAGYRISCILLSGGLSESKYVFSRIENHFSRGSNTNDVIPVIQAPNARNAVVDGALLMGLHPNGIIGRVSPYTYGFYSVVPFQEGEHPEDLKDVHEGVTQCKAVFYKLIERNKIVRPRDCFERRSSTDYIESKHQTRITSLWRSFRKDPKYCTQDDECELVASIEIRPPAEGWPPKLYHIQRLVVIDNEFVVEFENETTGQKYKTRVDYAF</sequence>
<reference evidence="1" key="1">
    <citation type="journal article" date="2019" name="bioRxiv">
        <title>The Genome of the Zebra Mussel, Dreissena polymorpha: A Resource for Invasive Species Research.</title>
        <authorList>
            <person name="McCartney M.A."/>
            <person name="Auch B."/>
            <person name="Kono T."/>
            <person name="Mallez S."/>
            <person name="Zhang Y."/>
            <person name="Obille A."/>
            <person name="Becker A."/>
            <person name="Abrahante J.E."/>
            <person name="Garbe J."/>
            <person name="Badalamenti J.P."/>
            <person name="Herman A."/>
            <person name="Mangelson H."/>
            <person name="Liachko I."/>
            <person name="Sullivan S."/>
            <person name="Sone E.D."/>
            <person name="Koren S."/>
            <person name="Silverstein K.A.T."/>
            <person name="Beckman K.B."/>
            <person name="Gohl D.M."/>
        </authorList>
    </citation>
    <scope>NUCLEOTIDE SEQUENCE</scope>
    <source>
        <strain evidence="1">Duluth1</strain>
        <tissue evidence="1">Whole animal</tissue>
    </source>
</reference>
<dbReference type="InterPro" id="IPR043129">
    <property type="entry name" value="ATPase_NBD"/>
</dbReference>
<reference evidence="1" key="2">
    <citation type="submission" date="2020-11" db="EMBL/GenBank/DDBJ databases">
        <authorList>
            <person name="McCartney M.A."/>
            <person name="Auch B."/>
            <person name="Kono T."/>
            <person name="Mallez S."/>
            <person name="Becker A."/>
            <person name="Gohl D.M."/>
            <person name="Silverstein K.A.T."/>
            <person name="Koren S."/>
            <person name="Bechman K.B."/>
            <person name="Herman A."/>
            <person name="Abrahante J.E."/>
            <person name="Garbe J."/>
        </authorList>
    </citation>
    <scope>NUCLEOTIDE SEQUENCE</scope>
    <source>
        <strain evidence="1">Duluth1</strain>
        <tissue evidence="1">Whole animal</tissue>
    </source>
</reference>
<name>A0A9D4DW63_DREPO</name>
<gene>
    <name evidence="1" type="ORF">DPMN_170430</name>
</gene>
<accession>A0A9D4DW63</accession>
<protein>
    <submittedName>
        <fullName evidence="1">Uncharacterized protein</fullName>
    </submittedName>
</protein>
<evidence type="ECO:0000313" key="1">
    <source>
        <dbReference type="EMBL" id="KAH3769182.1"/>
    </source>
</evidence>
<dbReference type="EMBL" id="JAIWYP010000009">
    <property type="protein sequence ID" value="KAH3769182.1"/>
    <property type="molecule type" value="Genomic_DNA"/>
</dbReference>
<dbReference type="PANTHER" id="PTHR14187:SF5">
    <property type="entry name" value="HEAT SHOCK 70 KDA PROTEIN 12A"/>
    <property type="match status" value="1"/>
</dbReference>
<dbReference type="PANTHER" id="PTHR14187">
    <property type="entry name" value="ALPHA KINASE/ELONGATION FACTOR 2 KINASE"/>
    <property type="match status" value="1"/>
</dbReference>
<organism evidence="1 2">
    <name type="scientific">Dreissena polymorpha</name>
    <name type="common">Zebra mussel</name>
    <name type="synonym">Mytilus polymorpha</name>
    <dbReference type="NCBI Taxonomy" id="45954"/>
    <lineage>
        <taxon>Eukaryota</taxon>
        <taxon>Metazoa</taxon>
        <taxon>Spiralia</taxon>
        <taxon>Lophotrochozoa</taxon>
        <taxon>Mollusca</taxon>
        <taxon>Bivalvia</taxon>
        <taxon>Autobranchia</taxon>
        <taxon>Heteroconchia</taxon>
        <taxon>Euheterodonta</taxon>
        <taxon>Imparidentia</taxon>
        <taxon>Neoheterodontei</taxon>
        <taxon>Myida</taxon>
        <taxon>Dreissenoidea</taxon>
        <taxon>Dreissenidae</taxon>
        <taxon>Dreissena</taxon>
    </lineage>
</organism>
<dbReference type="SUPFAM" id="SSF53067">
    <property type="entry name" value="Actin-like ATPase domain"/>
    <property type="match status" value="2"/>
</dbReference>
<keyword evidence="2" id="KW-1185">Reference proteome</keyword>
<comment type="caution">
    <text evidence="1">The sequence shown here is derived from an EMBL/GenBank/DDBJ whole genome shotgun (WGS) entry which is preliminary data.</text>
</comment>
<dbReference type="AlphaFoldDB" id="A0A9D4DW63"/>
<dbReference type="Gene3D" id="3.30.420.40">
    <property type="match status" value="2"/>
</dbReference>